<gene>
    <name evidence="2" type="ORF">AWB74_05638</name>
</gene>
<dbReference type="PANTHER" id="PTHR38588:SF1">
    <property type="entry name" value="BLL0334 PROTEIN"/>
    <property type="match status" value="1"/>
</dbReference>
<dbReference type="InterPro" id="IPR023393">
    <property type="entry name" value="START-like_dom_sf"/>
</dbReference>
<dbReference type="Gene3D" id="3.30.530.20">
    <property type="match status" value="1"/>
</dbReference>
<dbReference type="PANTHER" id="PTHR38588">
    <property type="entry name" value="BLL0334 PROTEIN"/>
    <property type="match status" value="1"/>
</dbReference>
<name>A0A158KG08_9BURK</name>
<reference evidence="2" key="1">
    <citation type="submission" date="2016-01" db="EMBL/GenBank/DDBJ databases">
        <authorList>
            <person name="Peeters C."/>
        </authorList>
    </citation>
    <scope>NUCLEOTIDE SEQUENCE [LARGE SCALE GENOMIC DNA]</scope>
    <source>
        <strain evidence="2">LMG 29317</strain>
    </source>
</reference>
<dbReference type="OrthoDB" id="9808623at2"/>
<keyword evidence="3" id="KW-1185">Reference proteome</keyword>
<feature type="compositionally biased region" description="Low complexity" evidence="1">
    <location>
        <begin position="168"/>
        <end position="186"/>
    </location>
</feature>
<organism evidence="2 3">
    <name type="scientific">Caballeronia arvi</name>
    <dbReference type="NCBI Taxonomy" id="1777135"/>
    <lineage>
        <taxon>Bacteria</taxon>
        <taxon>Pseudomonadati</taxon>
        <taxon>Pseudomonadota</taxon>
        <taxon>Betaproteobacteria</taxon>
        <taxon>Burkholderiales</taxon>
        <taxon>Burkholderiaceae</taxon>
        <taxon>Caballeronia</taxon>
    </lineage>
</organism>
<dbReference type="EMBL" id="FCOM02000033">
    <property type="protein sequence ID" value="SAL79994.1"/>
    <property type="molecule type" value="Genomic_DNA"/>
</dbReference>
<dbReference type="Pfam" id="PF06240">
    <property type="entry name" value="COXG"/>
    <property type="match status" value="1"/>
</dbReference>
<proteinExistence type="predicted"/>
<evidence type="ECO:0000313" key="3">
    <source>
        <dbReference type="Proteomes" id="UP000055019"/>
    </source>
</evidence>
<dbReference type="InterPro" id="IPR010419">
    <property type="entry name" value="CO_DH_gsu"/>
</dbReference>
<dbReference type="AlphaFoldDB" id="A0A158KG08"/>
<sequence length="234" mass="24431">MAITIRSSFTVDAQPADVWKTMTDIERSAPCFPGAELKEQQPDGSYKGGFTVKLGPLTLKFAGKFKIADQNDANRTVVVSASGTDTKGRGGADAQINAAVTEAGAKTKVDVVSEVNLSGTVAQYGRGAGMIEALSQQLLNQFAKNLTALIEADAAHAEPVTHTLVGGDVPNGAAAAAPQDAAETAAPAPPAEPRRVRPAPAPVAPLDAGALMRKAMWQSIRNFFARIFRPGQQH</sequence>
<accession>A0A158KG08</accession>
<dbReference type="RefSeq" id="WP_087039226.1">
    <property type="nucleotide sequence ID" value="NZ_FCOM02000033.1"/>
</dbReference>
<dbReference type="SUPFAM" id="SSF55961">
    <property type="entry name" value="Bet v1-like"/>
    <property type="match status" value="1"/>
</dbReference>
<dbReference type="Proteomes" id="UP000055019">
    <property type="component" value="Unassembled WGS sequence"/>
</dbReference>
<comment type="caution">
    <text evidence="2">The sequence shown here is derived from an EMBL/GenBank/DDBJ whole genome shotgun (WGS) entry which is preliminary data.</text>
</comment>
<evidence type="ECO:0000313" key="2">
    <source>
        <dbReference type="EMBL" id="SAL79994.1"/>
    </source>
</evidence>
<feature type="region of interest" description="Disordered" evidence="1">
    <location>
        <begin position="168"/>
        <end position="201"/>
    </location>
</feature>
<evidence type="ECO:0000256" key="1">
    <source>
        <dbReference type="SAM" id="MobiDB-lite"/>
    </source>
</evidence>
<protein>
    <submittedName>
        <fullName evidence="2">Carbon monoxide dehydrogenase subunit G (CoxG)</fullName>
    </submittedName>
</protein>
<dbReference type="CDD" id="cd07823">
    <property type="entry name" value="SRPBCC_5"/>
    <property type="match status" value="1"/>
</dbReference>